<dbReference type="Pfam" id="PF04922">
    <property type="entry name" value="DIE2_ALG10"/>
    <property type="match status" value="1"/>
</dbReference>
<feature type="transmembrane region" description="Helical" evidence="14">
    <location>
        <begin position="302"/>
        <end position="328"/>
    </location>
</feature>
<evidence type="ECO:0000256" key="14">
    <source>
        <dbReference type="PIRNR" id="PIRNR028810"/>
    </source>
</evidence>
<dbReference type="GO" id="GO:0005789">
    <property type="term" value="C:endoplasmic reticulum membrane"/>
    <property type="evidence" value="ECO:0007669"/>
    <property type="project" value="UniProtKB-SubCell"/>
</dbReference>
<keyword evidence="9" id="KW-0256">Endoplasmic reticulum</keyword>
<keyword evidence="6 14" id="KW-0328">Glycosyltransferase</keyword>
<reference evidence="15 16" key="1">
    <citation type="submission" date="2019-06" db="EMBL/GenBank/DDBJ databases">
        <title>A chromosomal-level reference genome of Carpinus fangiana (Coryloideae, Betulaceae).</title>
        <authorList>
            <person name="Yang X."/>
            <person name="Wang Z."/>
            <person name="Zhang L."/>
            <person name="Hao G."/>
            <person name="Liu J."/>
            <person name="Yang Y."/>
        </authorList>
    </citation>
    <scope>NUCLEOTIDE SEQUENCE [LARGE SCALE GENOMIC DNA]</scope>
    <source>
        <strain evidence="15">Cfa_2016G</strain>
        <tissue evidence="15">Leaf</tissue>
    </source>
</reference>
<keyword evidence="16" id="KW-1185">Reference proteome</keyword>
<comment type="caution">
    <text evidence="15">The sequence shown here is derived from an EMBL/GenBank/DDBJ whole genome shotgun (WGS) entry which is preliminary data.</text>
</comment>
<feature type="transmembrane region" description="Helical" evidence="14">
    <location>
        <begin position="216"/>
        <end position="236"/>
    </location>
</feature>
<evidence type="ECO:0000256" key="11">
    <source>
        <dbReference type="ARBA" id="ARBA00023136"/>
    </source>
</evidence>
<dbReference type="PANTHER" id="PTHR12989">
    <property type="entry name" value="ALPHA-1,2-GLUCOSYLTRANSFERASE ALG10"/>
    <property type="match status" value="1"/>
</dbReference>
<comment type="similarity">
    <text evidence="3 14">Belongs to the ALG10 glucosyltransferase family.</text>
</comment>
<protein>
    <recommendedName>
        <fullName evidence="5 14">Dol-P-Glc:Glc(2)Man(9)GlcNAc(2)-PP-Dol alpha-1,2-glucosyltransferase</fullName>
        <ecNumber evidence="4 14">2.4.1.256</ecNumber>
    </recommendedName>
</protein>
<comment type="subcellular location">
    <subcellularLocation>
        <location evidence="1">Endoplasmic reticulum membrane</location>
        <topology evidence="1">Multi-pass membrane protein</topology>
    </subcellularLocation>
</comment>
<feature type="transmembrane region" description="Helical" evidence="14">
    <location>
        <begin position="403"/>
        <end position="423"/>
    </location>
</feature>
<dbReference type="Proteomes" id="UP000327013">
    <property type="component" value="Unassembled WGS sequence"/>
</dbReference>
<gene>
    <name evidence="15" type="ORF">FH972_025560</name>
</gene>
<evidence type="ECO:0000256" key="6">
    <source>
        <dbReference type="ARBA" id="ARBA00022676"/>
    </source>
</evidence>
<evidence type="ECO:0000256" key="7">
    <source>
        <dbReference type="ARBA" id="ARBA00022679"/>
    </source>
</evidence>
<keyword evidence="7" id="KW-0808">Transferase</keyword>
<keyword evidence="11 14" id="KW-0472">Membrane</keyword>
<dbReference type="OrthoDB" id="4769at2759"/>
<organism evidence="15 16">
    <name type="scientific">Carpinus fangiana</name>
    <dbReference type="NCBI Taxonomy" id="176857"/>
    <lineage>
        <taxon>Eukaryota</taxon>
        <taxon>Viridiplantae</taxon>
        <taxon>Streptophyta</taxon>
        <taxon>Embryophyta</taxon>
        <taxon>Tracheophyta</taxon>
        <taxon>Spermatophyta</taxon>
        <taxon>Magnoliopsida</taxon>
        <taxon>eudicotyledons</taxon>
        <taxon>Gunneridae</taxon>
        <taxon>Pentapetalae</taxon>
        <taxon>rosids</taxon>
        <taxon>fabids</taxon>
        <taxon>Fagales</taxon>
        <taxon>Betulaceae</taxon>
        <taxon>Carpinus</taxon>
    </lineage>
</organism>
<feature type="transmembrane region" description="Helical" evidence="14">
    <location>
        <begin position="93"/>
        <end position="112"/>
    </location>
</feature>
<dbReference type="GO" id="GO:0006488">
    <property type="term" value="P:dolichol-linked oligosaccharide biosynthetic process"/>
    <property type="evidence" value="ECO:0007669"/>
    <property type="project" value="UniProtKB-UniRule"/>
</dbReference>
<evidence type="ECO:0000313" key="15">
    <source>
        <dbReference type="EMBL" id="KAB8542097.1"/>
    </source>
</evidence>
<proteinExistence type="inferred from homology"/>
<keyword evidence="8 14" id="KW-0812">Transmembrane</keyword>
<dbReference type="AlphaFoldDB" id="A0A5N6L1D5"/>
<dbReference type="EC" id="2.4.1.256" evidence="4 14"/>
<feature type="transmembrane region" description="Helical" evidence="14">
    <location>
        <begin position="132"/>
        <end position="161"/>
    </location>
</feature>
<comment type="pathway">
    <text evidence="2">Protein modification; protein glycosylation.</text>
</comment>
<evidence type="ECO:0000313" key="16">
    <source>
        <dbReference type="Proteomes" id="UP000327013"/>
    </source>
</evidence>
<evidence type="ECO:0000256" key="5">
    <source>
        <dbReference type="ARBA" id="ARBA00018512"/>
    </source>
</evidence>
<comment type="caution">
    <text evidence="14">Lacks conserved residue(s) required for the propagation of feature annotation.</text>
</comment>
<dbReference type="EMBL" id="VIBQ01000059">
    <property type="protein sequence ID" value="KAB8542097.1"/>
    <property type="molecule type" value="Genomic_DNA"/>
</dbReference>
<evidence type="ECO:0000256" key="8">
    <source>
        <dbReference type="ARBA" id="ARBA00022692"/>
    </source>
</evidence>
<evidence type="ECO:0000256" key="3">
    <source>
        <dbReference type="ARBA" id="ARBA00010600"/>
    </source>
</evidence>
<evidence type="ECO:0000256" key="1">
    <source>
        <dbReference type="ARBA" id="ARBA00004477"/>
    </source>
</evidence>
<dbReference type="PIRSF" id="PIRSF028810">
    <property type="entry name" value="Alpha1_2_glucosyltferase_Alg10"/>
    <property type="match status" value="1"/>
</dbReference>
<evidence type="ECO:0000256" key="10">
    <source>
        <dbReference type="ARBA" id="ARBA00022989"/>
    </source>
</evidence>
<keyword evidence="10 14" id="KW-1133">Transmembrane helix</keyword>
<evidence type="ECO:0000256" key="9">
    <source>
        <dbReference type="ARBA" id="ARBA00022824"/>
    </source>
</evidence>
<comment type="catalytic activity">
    <reaction evidence="13">
        <text>an alpha-D-Glc-(1-&gt;3)-alpha-D-Glc-(1-&gt;3)-alpha-D-Man-(1-&gt;2)-alpha-D-Man-(1-&gt;2)-alpha-D-Man-(1-&gt;3)-[alpha-D-Man-(1-&gt;2)-alpha-D-Man-(1-&gt;3)-[alpha-D-Man-(1-&gt;2)-alpha-D-Man-(1-&gt;6)]-alpha-D-Man-(1-&gt;6)]-beta-D-Man-(1-&gt;4)-beta-D-GlcNAc-(1-&gt;4)-alpha-D-GlcNAc-diphospho-di-trans,poly-cis-dolichol + a di-trans,poly-cis-dolichyl beta-D-glucosyl phosphate = a alpha-D-Glc-(1-&gt;2)-alpha-D-Glc-(1-&gt;3)-alpha-D-Glc-(1-&gt;3)-alpha-D-Man-(1-&gt;2)-alpha-D-Man-(1-&gt;2)-alpha-D-Man-(1-&gt;3)-[alpha-D-Man-(1-&gt;2)-alpha-D-Man-(1-&gt;3)-[alpha-D-Man-(1-&gt;2)-alpha-D-Man-(1-&gt;6)]-alpha-D-Man-(1-&gt;6)]-beta-D-Man-(1-&gt;4)-beta-D-GlcNAc-(1-&gt;4)-alpha-D-GlcNAc-diphospho-di-trans,poly-cis-dolichol + a di-trans,poly-cis-dolichyl phosphate + H(+)</text>
        <dbReference type="Rhea" id="RHEA:29543"/>
        <dbReference type="Rhea" id="RHEA-COMP:19498"/>
        <dbReference type="Rhea" id="RHEA-COMP:19502"/>
        <dbReference type="Rhea" id="RHEA-COMP:19512"/>
        <dbReference type="Rhea" id="RHEA-COMP:19522"/>
        <dbReference type="ChEBI" id="CHEBI:15378"/>
        <dbReference type="ChEBI" id="CHEBI:57525"/>
        <dbReference type="ChEBI" id="CHEBI:57683"/>
        <dbReference type="ChEBI" id="CHEBI:132522"/>
        <dbReference type="ChEBI" id="CHEBI:132523"/>
        <dbReference type="EC" id="2.4.1.256"/>
    </reaction>
    <physiologicalReaction direction="left-to-right" evidence="13">
        <dbReference type="Rhea" id="RHEA:29544"/>
    </physiologicalReaction>
</comment>
<accession>A0A5N6L1D5</accession>
<name>A0A5N6L1D5_9ROSI</name>
<dbReference type="PANTHER" id="PTHR12989:SF10">
    <property type="entry name" value="DOL-P-GLC:GLC(2)MAN(9)GLCNAC(2)-PP-DOL ALPHA-1,2-GLUCOSYLTRANSFERASE-RELATED"/>
    <property type="match status" value="1"/>
</dbReference>
<comment type="function">
    <text evidence="12">Dol-P-Glc:Glc(2)Man(9)GlcNAc(2)-PP-Dol alpha-1,2-glucosyltransferase that operates in the biosynthetic pathway of dolichol-linked oligosaccharides, the glycan precursors employed in protein asparagine (N)-glycosylation. The assembly of dolichol-linked oligosaccharides begins on the cytosolic side of the endoplasmic reticulum membrane and finishes in its lumen. The sequential addition of sugars to dolichol pyrophosphate produces dolichol-linked oligosaccharides containing fourteen sugars, including two GlcNAcs, nine mannoses and three glucoses. Once assembled, the oligosaccharide is transferred from the lipid to nascent proteins by oligosaccharyltransferases. In the lumen of the endoplasmic reticulum, adds the third and last glucose residue from dolichyl phosphate glucose (Dol-P-Glc) onto the lipid-linked oligosaccharide intermediate Glc(2)Man(9)GlcNAc(2)-PP-Dol to produce Glc(3)Man(9)GlcNAc(2)-PP-Dol.</text>
</comment>
<dbReference type="GO" id="GO:0106073">
    <property type="term" value="F:dolichyl pyrophosphate Glc2Man9GlcNAc2 alpha-1,2-glucosyltransferase activity"/>
    <property type="evidence" value="ECO:0007669"/>
    <property type="project" value="UniProtKB-UniRule"/>
</dbReference>
<feature type="transmembrane region" description="Helical" evidence="14">
    <location>
        <begin position="256"/>
        <end position="281"/>
    </location>
</feature>
<evidence type="ECO:0000256" key="4">
    <source>
        <dbReference type="ARBA" id="ARBA00011967"/>
    </source>
</evidence>
<sequence length="507" mass="56529">MLPVAFPSQRRCTGTISCKWKQWDPKITTPPGLYVIAWALNKVGVISCSLTSLRAINPVVWSLATLLVYRIRRVQLKPGLKAGSETVSQDIHAAFNICLLPPVWFFTGLFYTDVASTFVVLATLEAFYSRRSGFLIFILGATSLLFRQTNIFWVAIFPAGLTAIAEIQRLSNNAILDPTINEACAVDYIKFLWSLSSNASRVALHATQSTYHARKLLLSLSPYAALVGLFAGFVAWNGGVVLGDKSNHVATIHVPQLLYLFAYIAFFSLPLLLPLVAATAIPSSYRPTFLRPFSSPINLRSGFMVATLLTGGVALPAIHFNTIIHPFTLADNRHYVFYVFRILRTHPLIRYTAAPLYIIGAWAAIQVLGSRLTSTEYSPSKQVAKRAENAEIKLGRNGKGPTVGFVFVWLIASTLCLVTAPLVEPRYFILPWIVWRLQVPSYTGHSGGKSQNMQRSTSLLSAVFHADWRLYFETAWLMLINGITAYVFLNWSFAWPQEPGKSQRFLW</sequence>
<feature type="transmembrane region" description="Helical" evidence="14">
    <location>
        <begin position="475"/>
        <end position="495"/>
    </location>
</feature>
<evidence type="ECO:0000256" key="12">
    <source>
        <dbReference type="ARBA" id="ARBA00044727"/>
    </source>
</evidence>
<evidence type="ECO:0000256" key="2">
    <source>
        <dbReference type="ARBA" id="ARBA00004922"/>
    </source>
</evidence>
<evidence type="ECO:0000256" key="13">
    <source>
        <dbReference type="ARBA" id="ARBA00048064"/>
    </source>
</evidence>
<dbReference type="InterPro" id="IPR016900">
    <property type="entry name" value="Alg10"/>
</dbReference>